<feature type="region of interest" description="Disordered" evidence="1">
    <location>
        <begin position="83"/>
        <end position="120"/>
    </location>
</feature>
<feature type="non-terminal residue" evidence="2">
    <location>
        <position position="120"/>
    </location>
</feature>
<feature type="compositionally biased region" description="Low complexity" evidence="1">
    <location>
        <begin position="108"/>
        <end position="120"/>
    </location>
</feature>
<dbReference type="EMBL" id="GBHO01027627">
    <property type="protein sequence ID" value="JAG15977.1"/>
    <property type="molecule type" value="Transcribed_RNA"/>
</dbReference>
<feature type="non-terminal residue" evidence="2">
    <location>
        <position position="1"/>
    </location>
</feature>
<protein>
    <submittedName>
        <fullName evidence="2">Exportin-1</fullName>
    </submittedName>
</protein>
<sequence length="120" mass="13093">IAKSCDAVAISEIRCLCDAVICDSLSTWANPSSIMSAFDHSCDCMAMISVINNEQLKMHEIMKILQEGMCGLNETVQSMYRTEENLTPQNTGNEIGTRTKTPGKTEMVVDSRASVSRSAP</sequence>
<reference evidence="2" key="1">
    <citation type="journal article" date="2014" name="PLoS ONE">
        <title>Transcriptome-Based Identification of ABC Transporters in the Western Tarnished Plant Bug Lygus hesperus.</title>
        <authorList>
            <person name="Hull J.J."/>
            <person name="Chaney K."/>
            <person name="Geib S.M."/>
            <person name="Fabrick J.A."/>
            <person name="Brent C.S."/>
            <person name="Walsh D."/>
            <person name="Lavine L.C."/>
        </authorList>
    </citation>
    <scope>NUCLEOTIDE SEQUENCE</scope>
</reference>
<name>A0A0A9X5H9_LYGHE</name>
<proteinExistence type="predicted"/>
<organism evidence="2">
    <name type="scientific">Lygus hesperus</name>
    <name type="common">Western plant bug</name>
    <dbReference type="NCBI Taxonomy" id="30085"/>
    <lineage>
        <taxon>Eukaryota</taxon>
        <taxon>Metazoa</taxon>
        <taxon>Ecdysozoa</taxon>
        <taxon>Arthropoda</taxon>
        <taxon>Hexapoda</taxon>
        <taxon>Insecta</taxon>
        <taxon>Pterygota</taxon>
        <taxon>Neoptera</taxon>
        <taxon>Paraneoptera</taxon>
        <taxon>Hemiptera</taxon>
        <taxon>Heteroptera</taxon>
        <taxon>Panheteroptera</taxon>
        <taxon>Cimicomorpha</taxon>
        <taxon>Miridae</taxon>
        <taxon>Mirini</taxon>
        <taxon>Lygus</taxon>
    </lineage>
</organism>
<feature type="compositionally biased region" description="Polar residues" evidence="1">
    <location>
        <begin position="83"/>
        <end position="102"/>
    </location>
</feature>
<evidence type="ECO:0000256" key="1">
    <source>
        <dbReference type="SAM" id="MobiDB-lite"/>
    </source>
</evidence>
<dbReference type="AlphaFoldDB" id="A0A0A9X5H9"/>
<reference evidence="2" key="2">
    <citation type="submission" date="2014-07" db="EMBL/GenBank/DDBJ databases">
        <authorList>
            <person name="Hull J."/>
        </authorList>
    </citation>
    <scope>NUCLEOTIDE SEQUENCE</scope>
</reference>
<gene>
    <name evidence="2" type="primary">xpo1</name>
    <name evidence="2" type="ORF">CM83_46723</name>
</gene>
<accession>A0A0A9X5H9</accession>
<evidence type="ECO:0000313" key="2">
    <source>
        <dbReference type="EMBL" id="JAG15977.1"/>
    </source>
</evidence>